<protein>
    <submittedName>
        <fullName evidence="3">Oxidoreductase/nitrogenase component 1</fullName>
    </submittedName>
</protein>
<feature type="domain" description="Nitrogenase/oxidoreductase component 1" evidence="2">
    <location>
        <begin position="27"/>
        <end position="423"/>
    </location>
</feature>
<dbReference type="AlphaFoldDB" id="A6UUC1"/>
<organism evidence="3 4">
    <name type="scientific">Methanococcus aeolicus (strain ATCC BAA-1280 / DSM 17508 / OCM 812 / Nankai-3)</name>
    <dbReference type="NCBI Taxonomy" id="419665"/>
    <lineage>
        <taxon>Archaea</taxon>
        <taxon>Methanobacteriati</taxon>
        <taxon>Methanobacteriota</taxon>
        <taxon>Methanomada group</taxon>
        <taxon>Methanococci</taxon>
        <taxon>Methanococcales</taxon>
        <taxon>Methanococcaceae</taxon>
        <taxon>Methanococcus</taxon>
    </lineage>
</organism>
<dbReference type="InterPro" id="IPR000510">
    <property type="entry name" value="Nase/OxRdtase_comp1"/>
</dbReference>
<name>A6UUC1_META3</name>
<dbReference type="eggNOG" id="arCOG00598">
    <property type="taxonomic scope" value="Archaea"/>
</dbReference>
<dbReference type="KEGG" id="mae:Maeo_0507"/>
<sequence>MQYKEQKIRICSNLPLHRQSGVPGKVCGALRIANQIKGCVPILHSPVGCAFQRKINTFAPYEITYNLPCTNLTEVDTVYGGHEKLVEKVLEVNKKYHPELILIISTCAPDLIGEDYDITLDEVRDMIDAKIIYDTGNAKRAPVGMQSALYSLATQVMEEQDKIEKSLNICKLSYHRTDSVDEFVDILEEMGAHVNGVYFNNNTIEDIKNIPRAELNLVDFPADWVLYAEKKFGTKYLMPPRLKIEDSLTTLNGFAKYLYAIAGALDLDTDVIEKRKKEADEKLEKYRKKLKGKKIASGFSVHGGAMQTLIEDVGMECPVLILKTRRMNLMMKDDAVKHISNSMTRFIENHQGYAPEVLINPTTEEEIKAMKEHGIELCVGGMENNMFEYLRNGIKLFDMRRMMQISKMGFNNSVNIARETYKIVSKEPKSHLLLGNIEYSMRNPSLSNYWADIVDIFQTCWHCDCKD</sequence>
<keyword evidence="4" id="KW-1185">Reference proteome</keyword>
<dbReference type="PANTHER" id="PTHR42956:SF1">
    <property type="entry name" value="NITROGENASE IRON-MOLYBDENUM COFACTOR BIOSYNTHESIS PROTEIN NIFE"/>
    <property type="match status" value="1"/>
</dbReference>
<accession>A6UUC1</accession>
<dbReference type="STRING" id="419665.Maeo_0507"/>
<dbReference type="InterPro" id="IPR049939">
    <property type="entry name" value="NifE-like"/>
</dbReference>
<dbReference type="RefSeq" id="WP_011973225.1">
    <property type="nucleotide sequence ID" value="NC_009635.1"/>
</dbReference>
<reference evidence="3" key="1">
    <citation type="submission" date="2007-06" db="EMBL/GenBank/DDBJ databases">
        <title>Complete sequence of Methanococcus aeolicus Nankai-3.</title>
        <authorList>
            <consortium name="US DOE Joint Genome Institute"/>
            <person name="Copeland A."/>
            <person name="Lucas S."/>
            <person name="Lapidus A."/>
            <person name="Barry K."/>
            <person name="Glavina del Rio T."/>
            <person name="Dalin E."/>
            <person name="Tice H."/>
            <person name="Pitluck S."/>
            <person name="Chain P."/>
            <person name="Malfatti S."/>
            <person name="Shin M."/>
            <person name="Vergez L."/>
            <person name="Schmutz J."/>
            <person name="Larimer F."/>
            <person name="Land M."/>
            <person name="Hauser L."/>
            <person name="Kyrpides N."/>
            <person name="Lykidis A."/>
            <person name="Sieprawska-Lupa M."/>
            <person name="Whitman W.B."/>
            <person name="Richardson P."/>
        </authorList>
    </citation>
    <scope>NUCLEOTIDE SEQUENCE [LARGE SCALE GENOMIC DNA]</scope>
    <source>
        <strain evidence="3">Nankai-3</strain>
    </source>
</reference>
<dbReference type="Gene3D" id="3.40.50.1980">
    <property type="entry name" value="Nitrogenase molybdenum iron protein domain"/>
    <property type="match status" value="3"/>
</dbReference>
<dbReference type="CDD" id="cd00316">
    <property type="entry name" value="Oxidoreductase_nitrogenase"/>
    <property type="match status" value="1"/>
</dbReference>
<evidence type="ECO:0000256" key="1">
    <source>
        <dbReference type="SAM" id="Coils"/>
    </source>
</evidence>
<keyword evidence="1" id="KW-0175">Coiled coil</keyword>
<dbReference type="HOGENOM" id="CLU_025876_1_1_2"/>
<dbReference type="SUPFAM" id="SSF53807">
    <property type="entry name" value="Helical backbone' metal receptor"/>
    <property type="match status" value="1"/>
</dbReference>
<dbReference type="GeneID" id="5327775"/>
<dbReference type="Proteomes" id="UP000001106">
    <property type="component" value="Chromosome"/>
</dbReference>
<feature type="coiled-coil region" evidence="1">
    <location>
        <begin position="269"/>
        <end position="296"/>
    </location>
</feature>
<dbReference type="PANTHER" id="PTHR42956">
    <property type="entry name" value="NITROGENASE IRON-MOLYBDENUM COFACTOR BIOSYNTHESIS PROTEIN NIFE"/>
    <property type="match status" value="1"/>
</dbReference>
<evidence type="ECO:0000313" key="4">
    <source>
        <dbReference type="Proteomes" id="UP000001106"/>
    </source>
</evidence>
<proteinExistence type="predicted"/>
<dbReference type="Pfam" id="PF00148">
    <property type="entry name" value="Oxidored_nitro"/>
    <property type="match status" value="1"/>
</dbReference>
<evidence type="ECO:0000313" key="3">
    <source>
        <dbReference type="EMBL" id="ABR56093.1"/>
    </source>
</evidence>
<gene>
    <name evidence="3" type="ordered locus">Maeo_0507</name>
</gene>
<dbReference type="EMBL" id="CP000743">
    <property type="protein sequence ID" value="ABR56093.1"/>
    <property type="molecule type" value="Genomic_DNA"/>
</dbReference>
<dbReference type="GO" id="GO:0016491">
    <property type="term" value="F:oxidoreductase activity"/>
    <property type="evidence" value="ECO:0007669"/>
    <property type="project" value="InterPro"/>
</dbReference>
<evidence type="ECO:0000259" key="2">
    <source>
        <dbReference type="Pfam" id="PF00148"/>
    </source>
</evidence>
<dbReference type="OrthoDB" id="72973at2157"/>